<gene>
    <name evidence="2" type="ORF">A2855_02800</name>
</gene>
<sequence>MRKILTTILFSALAVFYIVSVALAATNIVADPTTARWAWNDVISWMDFYVTNTVLVESSGIQGYASSSLGIISLDCATTPVGNICGTSNYQALNDGSGNLSGWAWNDAVGWISFCGGLSTESCPGAISYRVLVNGTTGDFTGWAWNDAAGWLSFNCTDPGLCGTSTYKVQTSWLATSTTGYLDSSTFDTGVSGGAQINSVVWQGSMPAPANGAFVSFQFAVSSDSGGPWDYKGPDGTSSTYYTPSGPNVSYPVDYSLHNNARYFRYRITLSSNIDQTSSPRVDSVSVNWSR</sequence>
<accession>A0A1G2CA01</accession>
<feature type="chain" id="PRO_5009582248" evidence="1">
    <location>
        <begin position="25"/>
        <end position="291"/>
    </location>
</feature>
<dbReference type="EMBL" id="MHKX01000013">
    <property type="protein sequence ID" value="OGY98208.1"/>
    <property type="molecule type" value="Genomic_DNA"/>
</dbReference>
<organism evidence="2 3">
    <name type="scientific">Candidatus Liptonbacteria bacterium RIFCSPHIGHO2_01_FULL_57_28</name>
    <dbReference type="NCBI Taxonomy" id="1798647"/>
    <lineage>
        <taxon>Bacteria</taxon>
        <taxon>Candidatus Liptoniibacteriota</taxon>
    </lineage>
</organism>
<keyword evidence="1" id="KW-0732">Signal</keyword>
<reference evidence="2 3" key="1">
    <citation type="journal article" date="2016" name="Nat. Commun.">
        <title>Thousands of microbial genomes shed light on interconnected biogeochemical processes in an aquifer system.</title>
        <authorList>
            <person name="Anantharaman K."/>
            <person name="Brown C.T."/>
            <person name="Hug L.A."/>
            <person name="Sharon I."/>
            <person name="Castelle C.J."/>
            <person name="Probst A.J."/>
            <person name="Thomas B.C."/>
            <person name="Singh A."/>
            <person name="Wilkins M.J."/>
            <person name="Karaoz U."/>
            <person name="Brodie E.L."/>
            <person name="Williams K.H."/>
            <person name="Hubbard S.S."/>
            <person name="Banfield J.F."/>
        </authorList>
    </citation>
    <scope>NUCLEOTIDE SEQUENCE [LARGE SCALE GENOMIC DNA]</scope>
</reference>
<proteinExistence type="predicted"/>
<evidence type="ECO:0000313" key="2">
    <source>
        <dbReference type="EMBL" id="OGY98208.1"/>
    </source>
</evidence>
<evidence type="ECO:0000313" key="3">
    <source>
        <dbReference type="Proteomes" id="UP000179059"/>
    </source>
</evidence>
<dbReference type="AlphaFoldDB" id="A0A1G2CA01"/>
<dbReference type="Proteomes" id="UP000179059">
    <property type="component" value="Unassembled WGS sequence"/>
</dbReference>
<name>A0A1G2CA01_9BACT</name>
<protein>
    <submittedName>
        <fullName evidence="2">Uncharacterized protein</fullName>
    </submittedName>
</protein>
<evidence type="ECO:0000256" key="1">
    <source>
        <dbReference type="SAM" id="SignalP"/>
    </source>
</evidence>
<comment type="caution">
    <text evidence="2">The sequence shown here is derived from an EMBL/GenBank/DDBJ whole genome shotgun (WGS) entry which is preliminary data.</text>
</comment>
<feature type="signal peptide" evidence="1">
    <location>
        <begin position="1"/>
        <end position="24"/>
    </location>
</feature>
<dbReference type="STRING" id="1798647.A2855_02800"/>